<evidence type="ECO:0000313" key="4">
    <source>
        <dbReference type="Proteomes" id="UP000253594"/>
    </source>
</evidence>
<protein>
    <submittedName>
        <fullName evidence="1">Uncharacterized protein</fullName>
    </submittedName>
</protein>
<name>A0A241XPF1_PSEAI</name>
<dbReference type="AlphaFoldDB" id="A0A241XPF1"/>
<reference evidence="2 4" key="2">
    <citation type="submission" date="2018-07" db="EMBL/GenBank/DDBJ databases">
        <title>Mechanisms of high-level aminoglycoside resistance among Gram-negative pathogens in Brazil.</title>
        <authorList>
            <person name="Ballaben A.S."/>
            <person name="Darini A.L.C."/>
            <person name="Doi Y."/>
        </authorList>
    </citation>
    <scope>NUCLEOTIDE SEQUENCE [LARGE SCALE GENOMIC DNA]</scope>
    <source>
        <strain evidence="2 4">B2-305</strain>
    </source>
</reference>
<evidence type="ECO:0000313" key="2">
    <source>
        <dbReference type="EMBL" id="RCI76035.1"/>
    </source>
</evidence>
<gene>
    <name evidence="1" type="ORF">CAZ10_15365</name>
    <name evidence="2" type="ORF">DT376_04510</name>
</gene>
<reference evidence="1 3" key="1">
    <citation type="submission" date="2017-05" db="EMBL/GenBank/DDBJ databases">
        <authorList>
            <person name="Song R."/>
            <person name="Chenine A.L."/>
            <person name="Ruprecht R.M."/>
        </authorList>
    </citation>
    <scope>NUCLEOTIDE SEQUENCE [LARGE SCALE GENOMIC DNA]</scope>
    <source>
        <strain evidence="1 3">S567_C10_BS</strain>
    </source>
</reference>
<sequence>MPKYTCTCGYVMNLSQGWSDYELTLIPESAIESLGDRLDSEDKLSSDQLYEALDEKAITVYRCPKCRRLHLEEEPNRFTTYIVE</sequence>
<comment type="caution">
    <text evidence="1">The sequence shown here is derived from an EMBL/GenBank/DDBJ whole genome shotgun (WGS) entry which is preliminary data.</text>
</comment>
<evidence type="ECO:0000313" key="3">
    <source>
        <dbReference type="Proteomes" id="UP000194857"/>
    </source>
</evidence>
<proteinExistence type="predicted"/>
<dbReference type="Proteomes" id="UP000194857">
    <property type="component" value="Unassembled WGS sequence"/>
</dbReference>
<accession>A0A241XPF1</accession>
<dbReference type="EMBL" id="NFFZ01000007">
    <property type="protein sequence ID" value="OTI61257.1"/>
    <property type="molecule type" value="Genomic_DNA"/>
</dbReference>
<evidence type="ECO:0000313" key="1">
    <source>
        <dbReference type="EMBL" id="OTI61257.1"/>
    </source>
</evidence>
<dbReference type="Proteomes" id="UP000253594">
    <property type="component" value="Unassembled WGS sequence"/>
</dbReference>
<organism evidence="1 3">
    <name type="scientific">Pseudomonas aeruginosa</name>
    <dbReference type="NCBI Taxonomy" id="287"/>
    <lineage>
        <taxon>Bacteria</taxon>
        <taxon>Pseudomonadati</taxon>
        <taxon>Pseudomonadota</taxon>
        <taxon>Gammaproteobacteria</taxon>
        <taxon>Pseudomonadales</taxon>
        <taxon>Pseudomonadaceae</taxon>
        <taxon>Pseudomonas</taxon>
    </lineage>
</organism>
<dbReference type="EMBL" id="QORE01000085">
    <property type="protein sequence ID" value="RCI76035.1"/>
    <property type="molecule type" value="Genomic_DNA"/>
</dbReference>